<dbReference type="AlphaFoldDB" id="A0A9Q0YTE7"/>
<feature type="compositionally biased region" description="Polar residues" evidence="1">
    <location>
        <begin position="55"/>
        <end position="76"/>
    </location>
</feature>
<dbReference type="InterPro" id="IPR004045">
    <property type="entry name" value="Glutathione_S-Trfase_N"/>
</dbReference>
<proteinExistence type="predicted"/>
<dbReference type="SUPFAM" id="SSF52833">
    <property type="entry name" value="Thioredoxin-like"/>
    <property type="match status" value="1"/>
</dbReference>
<dbReference type="Gene3D" id="1.20.1050.130">
    <property type="match status" value="1"/>
</dbReference>
<dbReference type="InterPro" id="IPR036249">
    <property type="entry name" value="Thioredoxin-like_sf"/>
</dbReference>
<dbReference type="PROSITE" id="PS50404">
    <property type="entry name" value="GST_NTER"/>
    <property type="match status" value="1"/>
</dbReference>
<dbReference type="Proteomes" id="UP001152320">
    <property type="component" value="Chromosome 16"/>
</dbReference>
<gene>
    <name evidence="3" type="ORF">HOLleu_31762</name>
</gene>
<protein>
    <submittedName>
        <fullName evidence="3">Hematopoietic prostaglandin D synthase</fullName>
    </submittedName>
</protein>
<dbReference type="EMBL" id="JAIZAY010000016">
    <property type="protein sequence ID" value="KAJ8026819.1"/>
    <property type="molecule type" value="Genomic_DNA"/>
</dbReference>
<accession>A0A9Q0YTE7</accession>
<sequence>MSTYKITYFNARGVTETTRFIFAIAEQEYEDIRIEEADWPAMKEGPVTRRPVRNTGLNPSTSEWKVPENSTSTQPF</sequence>
<comment type="caution">
    <text evidence="3">The sequence shown here is derived from an EMBL/GenBank/DDBJ whole genome shotgun (WGS) entry which is preliminary data.</text>
</comment>
<name>A0A9Q0YTE7_HOLLE</name>
<feature type="region of interest" description="Disordered" evidence="1">
    <location>
        <begin position="45"/>
        <end position="76"/>
    </location>
</feature>
<evidence type="ECO:0000313" key="3">
    <source>
        <dbReference type="EMBL" id="KAJ8026819.1"/>
    </source>
</evidence>
<evidence type="ECO:0000313" key="4">
    <source>
        <dbReference type="Proteomes" id="UP001152320"/>
    </source>
</evidence>
<evidence type="ECO:0000259" key="2">
    <source>
        <dbReference type="PROSITE" id="PS50404"/>
    </source>
</evidence>
<dbReference type="OrthoDB" id="414243at2759"/>
<feature type="domain" description="GST N-terminal" evidence="2">
    <location>
        <begin position="2"/>
        <end position="76"/>
    </location>
</feature>
<keyword evidence="4" id="KW-1185">Reference proteome</keyword>
<reference evidence="3" key="1">
    <citation type="submission" date="2021-10" db="EMBL/GenBank/DDBJ databases">
        <title>Tropical sea cucumber genome reveals ecological adaptation and Cuvierian tubules defense mechanism.</title>
        <authorList>
            <person name="Chen T."/>
        </authorList>
    </citation>
    <scope>NUCLEOTIDE SEQUENCE</scope>
    <source>
        <strain evidence="3">Nanhai2018</strain>
        <tissue evidence="3">Muscle</tissue>
    </source>
</reference>
<evidence type="ECO:0000256" key="1">
    <source>
        <dbReference type="SAM" id="MobiDB-lite"/>
    </source>
</evidence>
<organism evidence="3 4">
    <name type="scientific">Holothuria leucospilota</name>
    <name type="common">Black long sea cucumber</name>
    <name type="synonym">Mertensiothuria leucospilota</name>
    <dbReference type="NCBI Taxonomy" id="206669"/>
    <lineage>
        <taxon>Eukaryota</taxon>
        <taxon>Metazoa</taxon>
        <taxon>Echinodermata</taxon>
        <taxon>Eleutherozoa</taxon>
        <taxon>Echinozoa</taxon>
        <taxon>Holothuroidea</taxon>
        <taxon>Aspidochirotacea</taxon>
        <taxon>Aspidochirotida</taxon>
        <taxon>Holothuriidae</taxon>
        <taxon>Holothuria</taxon>
    </lineage>
</organism>